<dbReference type="Pfam" id="PF00814">
    <property type="entry name" value="TsaD"/>
    <property type="match status" value="1"/>
</dbReference>
<dbReference type="GO" id="GO:0005829">
    <property type="term" value="C:cytosol"/>
    <property type="evidence" value="ECO:0007669"/>
    <property type="project" value="TreeGrafter"/>
</dbReference>
<dbReference type="Gene3D" id="3.30.420.40">
    <property type="match status" value="2"/>
</dbReference>
<evidence type="ECO:0000313" key="3">
    <source>
        <dbReference type="Proteomes" id="UP000249842"/>
    </source>
</evidence>
<sequence>MIVLGLDTCLNACSVAVLQDGRALAHESEVMARGHQERLAPMAQRAMQAAGLGFDRLERIGVTVGPGSFTGLRVGLAFGKGLGAALGVPVIGVGTLEALGAEAEGLVFAAVDARRDQVYLQAFEAGRALMAPDVLPVETACARVAELAMGRSPTFVGSGGPLLAGVAPGARLVASEGADARIVARLAAGRDAAPPRPLYLRAPDARLPA</sequence>
<keyword evidence="3" id="KW-1185">Reference proteome</keyword>
<dbReference type="NCBIfam" id="TIGR03725">
    <property type="entry name" value="T6A_YeaZ"/>
    <property type="match status" value="1"/>
</dbReference>
<dbReference type="Proteomes" id="UP000249842">
    <property type="component" value="Unassembled WGS sequence"/>
</dbReference>
<gene>
    <name evidence="2" type="primary">tsaB</name>
    <name evidence="2" type="ORF">DJ021_06670</name>
</gene>
<dbReference type="InterPro" id="IPR022496">
    <property type="entry name" value="T6A_TsaB"/>
</dbReference>
<dbReference type="EMBL" id="QFYP01000001">
    <property type="protein sequence ID" value="RAK59506.1"/>
    <property type="molecule type" value="Genomic_DNA"/>
</dbReference>
<dbReference type="CDD" id="cd24032">
    <property type="entry name" value="ASKHA_NBD_TsaB"/>
    <property type="match status" value="1"/>
</dbReference>
<dbReference type="SUPFAM" id="SSF53067">
    <property type="entry name" value="Actin-like ATPase domain"/>
    <property type="match status" value="2"/>
</dbReference>
<evidence type="ECO:0000313" key="2">
    <source>
        <dbReference type="EMBL" id="RAK59506.1"/>
    </source>
</evidence>
<proteinExistence type="predicted"/>
<dbReference type="AlphaFoldDB" id="A0A328B0Q9"/>
<dbReference type="PANTHER" id="PTHR11735">
    <property type="entry name" value="TRNA N6-ADENOSINE THREONYLCARBAMOYLTRANSFERASE"/>
    <property type="match status" value="1"/>
</dbReference>
<dbReference type="InterPro" id="IPR043129">
    <property type="entry name" value="ATPase_NBD"/>
</dbReference>
<feature type="domain" description="Gcp-like" evidence="1">
    <location>
        <begin position="29"/>
        <end position="130"/>
    </location>
</feature>
<reference evidence="3" key="1">
    <citation type="submission" date="2018-05" db="EMBL/GenBank/DDBJ databases">
        <authorList>
            <person name="Li X."/>
        </authorList>
    </citation>
    <scope>NUCLEOTIDE SEQUENCE [LARGE SCALE GENOMIC DNA]</scope>
    <source>
        <strain evidence="3">HKS-05</strain>
    </source>
</reference>
<name>A0A328B0Q9_9CAUL</name>
<dbReference type="InterPro" id="IPR000905">
    <property type="entry name" value="Gcp-like_dom"/>
</dbReference>
<dbReference type="GO" id="GO:0002949">
    <property type="term" value="P:tRNA threonylcarbamoyladenosine modification"/>
    <property type="evidence" value="ECO:0007669"/>
    <property type="project" value="InterPro"/>
</dbReference>
<organism evidence="2 3">
    <name type="scientific">Phenylobacterium hankyongense</name>
    <dbReference type="NCBI Taxonomy" id="1813876"/>
    <lineage>
        <taxon>Bacteria</taxon>
        <taxon>Pseudomonadati</taxon>
        <taxon>Pseudomonadota</taxon>
        <taxon>Alphaproteobacteria</taxon>
        <taxon>Caulobacterales</taxon>
        <taxon>Caulobacteraceae</taxon>
        <taxon>Phenylobacterium</taxon>
    </lineage>
</organism>
<evidence type="ECO:0000259" key="1">
    <source>
        <dbReference type="Pfam" id="PF00814"/>
    </source>
</evidence>
<accession>A0A328B0Q9</accession>
<dbReference type="OrthoDB" id="9809995at2"/>
<dbReference type="GO" id="GO:0016740">
    <property type="term" value="F:transferase activity"/>
    <property type="evidence" value="ECO:0007669"/>
    <property type="project" value="UniProtKB-KW"/>
</dbReference>
<protein>
    <submittedName>
        <fullName evidence="2">tRNA (Adenosine(37)-N6)-threonylcarbamoyltransferase complex dimerization subunit type 1 TsaB</fullName>
    </submittedName>
</protein>
<dbReference type="PANTHER" id="PTHR11735:SF11">
    <property type="entry name" value="TRNA THREONYLCARBAMOYLADENOSINE BIOSYNTHESIS PROTEIN TSAB"/>
    <property type="match status" value="1"/>
</dbReference>
<comment type="caution">
    <text evidence="2">The sequence shown here is derived from an EMBL/GenBank/DDBJ whole genome shotgun (WGS) entry which is preliminary data.</text>
</comment>
<keyword evidence="2" id="KW-0808">Transferase</keyword>